<dbReference type="InterPro" id="IPR017871">
    <property type="entry name" value="ABC_transporter-like_CS"/>
</dbReference>
<sequence>MSTSTATPKASNLQIILRLLTYMTPFNNIMITSLVARIIRCCGQAAVLGIAAASVGLYINSAEPGVVNWDVIWTQAKWIAFFGTIVGFGSYIENYTGHYVAFRILAAFRDKFYYAMLPLAPAKTSRLQSGDAVSRVMTDCERIEPFYAHTIAPAIAAVFVPALILVWCWTVDESLVYVLLPFYVANTVLLPWLVSKLGGDGVEYRQQLGEVNGFVADSIQGVRDTVAFGYEKKRAEELYNMGATMQKGQDKLYGADANQRGLAEVFITVGILASAWWGIELALAGVIDPLVELPAVIAVSIVGFYLSVGLANNFTDYRVSLIAARRLFAMMDETPAVQDTAKGPVAGPVDSAISFDNVSFEYDASDDQWSRKKKIFDGFSFDLPAGKHFALVGPSGTGKSTVVNLLLRQWDPQSGNISIGGHQAQEFPLEDLQDLFAVVSQRSFIFNDTLKENIRMGSYDAADAEIQAAAEQAGLGEFLAASPDGLDTQAGERGSKISGGQRQRVAIARAILKDSPFVLLDEATSALDVETELSVMTALKKLSEGRTTLTIAHRLSTIVDSDEILVMLEGKIAERGSHQELMALGGWYAKMFAMQQDEVDTTLTS</sequence>
<dbReference type="Pfam" id="PF00664">
    <property type="entry name" value="ABC_membrane"/>
    <property type="match status" value="1"/>
</dbReference>
<evidence type="ECO:0008006" key="14">
    <source>
        <dbReference type="Google" id="ProtNLM"/>
    </source>
</evidence>
<keyword evidence="13" id="KW-1185">Reference proteome</keyword>
<protein>
    <recommendedName>
        <fullName evidence="14">ABC transporter ATP-binding protein</fullName>
    </recommendedName>
</protein>
<dbReference type="AlphaFoldDB" id="A0A1X9NH46"/>
<evidence type="ECO:0000259" key="11">
    <source>
        <dbReference type="PROSITE" id="PS50929"/>
    </source>
</evidence>
<feature type="domain" description="ABC transmembrane type-1" evidence="11">
    <location>
        <begin position="55"/>
        <end position="289"/>
    </location>
</feature>
<evidence type="ECO:0000256" key="7">
    <source>
        <dbReference type="ARBA" id="ARBA00022989"/>
    </source>
</evidence>
<keyword evidence="7 9" id="KW-1133">Transmembrane helix</keyword>
<evidence type="ECO:0000313" key="12">
    <source>
        <dbReference type="EMBL" id="ARN73323.1"/>
    </source>
</evidence>
<evidence type="ECO:0000256" key="3">
    <source>
        <dbReference type="ARBA" id="ARBA00022475"/>
    </source>
</evidence>
<keyword evidence="3" id="KW-1003">Cell membrane</keyword>
<dbReference type="STRING" id="716816.BST96_03900"/>
<evidence type="ECO:0000256" key="6">
    <source>
        <dbReference type="ARBA" id="ARBA00022840"/>
    </source>
</evidence>
<dbReference type="GO" id="GO:0016887">
    <property type="term" value="F:ATP hydrolysis activity"/>
    <property type="evidence" value="ECO:0007669"/>
    <property type="project" value="InterPro"/>
</dbReference>
<evidence type="ECO:0000256" key="1">
    <source>
        <dbReference type="ARBA" id="ARBA00004651"/>
    </source>
</evidence>
<evidence type="ECO:0000313" key="13">
    <source>
        <dbReference type="Proteomes" id="UP000193450"/>
    </source>
</evidence>
<feature type="transmembrane region" description="Helical" evidence="9">
    <location>
        <begin position="71"/>
        <end position="92"/>
    </location>
</feature>
<name>A0A1X9NH46_9GAMM</name>
<dbReference type="Pfam" id="PF00005">
    <property type="entry name" value="ABC_tran"/>
    <property type="match status" value="1"/>
</dbReference>
<evidence type="ECO:0000256" key="8">
    <source>
        <dbReference type="ARBA" id="ARBA00023136"/>
    </source>
</evidence>
<dbReference type="GO" id="GO:0005886">
    <property type="term" value="C:plasma membrane"/>
    <property type="evidence" value="ECO:0007669"/>
    <property type="project" value="UniProtKB-SubCell"/>
</dbReference>
<keyword evidence="5" id="KW-0547">Nucleotide-binding</keyword>
<dbReference type="SUPFAM" id="SSF90123">
    <property type="entry name" value="ABC transporter transmembrane region"/>
    <property type="match status" value="1"/>
</dbReference>
<proteinExistence type="predicted"/>
<dbReference type="PROSITE" id="PS50929">
    <property type="entry name" value="ABC_TM1F"/>
    <property type="match status" value="1"/>
</dbReference>
<feature type="transmembrane region" description="Helical" evidence="9">
    <location>
        <begin position="38"/>
        <end position="59"/>
    </location>
</feature>
<dbReference type="InterPro" id="IPR003439">
    <property type="entry name" value="ABC_transporter-like_ATP-bd"/>
</dbReference>
<keyword evidence="8 9" id="KW-0472">Membrane</keyword>
<feature type="domain" description="ABC transporter" evidence="10">
    <location>
        <begin position="353"/>
        <end position="594"/>
    </location>
</feature>
<feature type="transmembrane region" description="Helical" evidence="9">
    <location>
        <begin position="265"/>
        <end position="287"/>
    </location>
</feature>
<dbReference type="PANTHER" id="PTHR24221">
    <property type="entry name" value="ATP-BINDING CASSETTE SUB-FAMILY B"/>
    <property type="match status" value="1"/>
</dbReference>
<dbReference type="GO" id="GO:0005524">
    <property type="term" value="F:ATP binding"/>
    <property type="evidence" value="ECO:0007669"/>
    <property type="project" value="UniProtKB-KW"/>
</dbReference>
<dbReference type="OrthoDB" id="5292475at2"/>
<dbReference type="SUPFAM" id="SSF52540">
    <property type="entry name" value="P-loop containing nucleoside triphosphate hydrolases"/>
    <property type="match status" value="1"/>
</dbReference>
<dbReference type="InterPro" id="IPR036640">
    <property type="entry name" value="ABC1_TM_sf"/>
</dbReference>
<dbReference type="InterPro" id="IPR027417">
    <property type="entry name" value="P-loop_NTPase"/>
</dbReference>
<evidence type="ECO:0000256" key="2">
    <source>
        <dbReference type="ARBA" id="ARBA00022448"/>
    </source>
</evidence>
<feature type="transmembrane region" description="Helical" evidence="9">
    <location>
        <begin position="146"/>
        <end position="169"/>
    </location>
</feature>
<keyword evidence="6" id="KW-0067">ATP-binding</keyword>
<feature type="transmembrane region" description="Helical" evidence="9">
    <location>
        <begin position="293"/>
        <end position="311"/>
    </location>
</feature>
<dbReference type="SMART" id="SM00382">
    <property type="entry name" value="AAA"/>
    <property type="match status" value="1"/>
</dbReference>
<evidence type="ECO:0000256" key="9">
    <source>
        <dbReference type="SAM" id="Phobius"/>
    </source>
</evidence>
<dbReference type="Gene3D" id="1.20.1560.10">
    <property type="entry name" value="ABC transporter type 1, transmembrane domain"/>
    <property type="match status" value="1"/>
</dbReference>
<evidence type="ECO:0000256" key="4">
    <source>
        <dbReference type="ARBA" id="ARBA00022692"/>
    </source>
</evidence>
<dbReference type="Proteomes" id="UP000193450">
    <property type="component" value="Chromosome"/>
</dbReference>
<keyword evidence="2" id="KW-0813">Transport</keyword>
<comment type="subcellular location">
    <subcellularLocation>
        <location evidence="1">Cell membrane</location>
        <topology evidence="1">Multi-pass membrane protein</topology>
    </subcellularLocation>
</comment>
<dbReference type="EMBL" id="CP019343">
    <property type="protein sequence ID" value="ARN73323.1"/>
    <property type="molecule type" value="Genomic_DNA"/>
</dbReference>
<reference evidence="12 13" key="1">
    <citation type="submission" date="2016-11" db="EMBL/GenBank/DDBJ databases">
        <title>Trade-off between light-utilization and light-protection in marine flavobacteria.</title>
        <authorList>
            <person name="Kumagai Y."/>
        </authorList>
    </citation>
    <scope>NUCLEOTIDE SEQUENCE [LARGE SCALE GENOMIC DNA]</scope>
    <source>
        <strain evidence="12 13">NBRC 107125</strain>
    </source>
</reference>
<accession>A0A1X9NH46</accession>
<organism evidence="12 13">
    <name type="scientific">Oceanicoccus sagamiensis</name>
    <dbReference type="NCBI Taxonomy" id="716816"/>
    <lineage>
        <taxon>Bacteria</taxon>
        <taxon>Pseudomonadati</taxon>
        <taxon>Pseudomonadota</taxon>
        <taxon>Gammaproteobacteria</taxon>
        <taxon>Cellvibrionales</taxon>
        <taxon>Spongiibacteraceae</taxon>
        <taxon>Oceanicoccus</taxon>
    </lineage>
</organism>
<dbReference type="PANTHER" id="PTHR24221:SF654">
    <property type="entry name" value="ATP-BINDING CASSETTE SUB-FAMILY B MEMBER 6"/>
    <property type="match status" value="1"/>
</dbReference>
<dbReference type="Gene3D" id="3.40.50.300">
    <property type="entry name" value="P-loop containing nucleotide triphosphate hydrolases"/>
    <property type="match status" value="1"/>
</dbReference>
<evidence type="ECO:0000256" key="5">
    <source>
        <dbReference type="ARBA" id="ARBA00022741"/>
    </source>
</evidence>
<gene>
    <name evidence="12" type="ORF">BST96_03900</name>
</gene>
<keyword evidence="4 9" id="KW-0812">Transmembrane</keyword>
<dbReference type="FunFam" id="3.40.50.300:FF:000221">
    <property type="entry name" value="Multidrug ABC transporter ATP-binding protein"/>
    <property type="match status" value="1"/>
</dbReference>
<dbReference type="PROSITE" id="PS00211">
    <property type="entry name" value="ABC_TRANSPORTER_1"/>
    <property type="match status" value="1"/>
</dbReference>
<dbReference type="GO" id="GO:0140359">
    <property type="term" value="F:ABC-type transporter activity"/>
    <property type="evidence" value="ECO:0007669"/>
    <property type="project" value="InterPro"/>
</dbReference>
<evidence type="ECO:0000259" key="10">
    <source>
        <dbReference type="PROSITE" id="PS50893"/>
    </source>
</evidence>
<dbReference type="InterPro" id="IPR003593">
    <property type="entry name" value="AAA+_ATPase"/>
</dbReference>
<dbReference type="KEGG" id="osg:BST96_03900"/>
<dbReference type="RefSeq" id="WP_085757435.1">
    <property type="nucleotide sequence ID" value="NZ_CP019343.1"/>
</dbReference>
<feature type="transmembrane region" description="Helical" evidence="9">
    <location>
        <begin position="175"/>
        <end position="195"/>
    </location>
</feature>
<dbReference type="InterPro" id="IPR039421">
    <property type="entry name" value="Type_1_exporter"/>
</dbReference>
<dbReference type="InterPro" id="IPR011527">
    <property type="entry name" value="ABC1_TM_dom"/>
</dbReference>
<dbReference type="PROSITE" id="PS50893">
    <property type="entry name" value="ABC_TRANSPORTER_2"/>
    <property type="match status" value="1"/>
</dbReference>